<feature type="compositionally biased region" description="Basic and acidic residues" evidence="3">
    <location>
        <begin position="145"/>
        <end position="158"/>
    </location>
</feature>
<feature type="compositionally biased region" description="Polar residues" evidence="3">
    <location>
        <begin position="238"/>
        <end position="249"/>
    </location>
</feature>
<evidence type="ECO:0000256" key="2">
    <source>
        <dbReference type="ARBA" id="ARBA00023242"/>
    </source>
</evidence>
<dbReference type="InterPro" id="IPR051219">
    <property type="entry name" value="Heterochromatin_chromo-domain"/>
</dbReference>
<protein>
    <recommendedName>
        <fullName evidence="4">Chromo domain-containing protein</fullName>
    </recommendedName>
</protein>
<name>A0A369KBY5_HYPMA</name>
<evidence type="ECO:0000256" key="1">
    <source>
        <dbReference type="ARBA" id="ARBA00004123"/>
    </source>
</evidence>
<feature type="compositionally biased region" description="Polar residues" evidence="3">
    <location>
        <begin position="299"/>
        <end position="310"/>
    </location>
</feature>
<dbReference type="PROSITE" id="PS50013">
    <property type="entry name" value="CHROMO_2"/>
    <property type="match status" value="1"/>
</dbReference>
<dbReference type="SMART" id="SM00298">
    <property type="entry name" value="CHROMO"/>
    <property type="match status" value="1"/>
</dbReference>
<comment type="subcellular location">
    <subcellularLocation>
        <location evidence="1">Nucleus</location>
    </subcellularLocation>
</comment>
<keyword evidence="2" id="KW-0539">Nucleus</keyword>
<accession>A0A369KBY5</accession>
<feature type="compositionally biased region" description="Low complexity" evidence="3">
    <location>
        <begin position="261"/>
        <end position="274"/>
    </location>
</feature>
<dbReference type="CDD" id="cd18968">
    <property type="entry name" value="chromodomain"/>
    <property type="match status" value="1"/>
</dbReference>
<dbReference type="InterPro" id="IPR016197">
    <property type="entry name" value="Chromo-like_dom_sf"/>
</dbReference>
<dbReference type="InParanoid" id="A0A369KBY5"/>
<dbReference type="GO" id="GO:0006338">
    <property type="term" value="P:chromatin remodeling"/>
    <property type="evidence" value="ECO:0007669"/>
    <property type="project" value="UniProtKB-ARBA"/>
</dbReference>
<feature type="region of interest" description="Disordered" evidence="3">
    <location>
        <begin position="145"/>
        <end position="411"/>
    </location>
</feature>
<dbReference type="STRING" id="39966.A0A369KBY5"/>
<dbReference type="Pfam" id="PF00385">
    <property type="entry name" value="Chromo"/>
    <property type="match status" value="1"/>
</dbReference>
<organism evidence="5 6">
    <name type="scientific">Hypsizygus marmoreus</name>
    <name type="common">White beech mushroom</name>
    <name type="synonym">Agaricus marmoreus</name>
    <dbReference type="NCBI Taxonomy" id="39966"/>
    <lineage>
        <taxon>Eukaryota</taxon>
        <taxon>Fungi</taxon>
        <taxon>Dikarya</taxon>
        <taxon>Basidiomycota</taxon>
        <taxon>Agaricomycotina</taxon>
        <taxon>Agaricomycetes</taxon>
        <taxon>Agaricomycetidae</taxon>
        <taxon>Agaricales</taxon>
        <taxon>Tricholomatineae</taxon>
        <taxon>Lyophyllaceae</taxon>
        <taxon>Hypsizygus</taxon>
    </lineage>
</organism>
<evidence type="ECO:0000259" key="4">
    <source>
        <dbReference type="PROSITE" id="PS50013"/>
    </source>
</evidence>
<proteinExistence type="predicted"/>
<feature type="compositionally biased region" description="Acidic residues" evidence="3">
    <location>
        <begin position="33"/>
        <end position="43"/>
    </location>
</feature>
<feature type="domain" description="Chromo" evidence="4">
    <location>
        <begin position="40"/>
        <end position="115"/>
    </location>
</feature>
<feature type="region of interest" description="Disordered" evidence="3">
    <location>
        <begin position="28"/>
        <end position="64"/>
    </location>
</feature>
<feature type="compositionally biased region" description="Pro residues" evidence="3">
    <location>
        <begin position="324"/>
        <end position="343"/>
    </location>
</feature>
<dbReference type="InterPro" id="IPR000953">
    <property type="entry name" value="Chromo/chromo_shadow_dom"/>
</dbReference>
<dbReference type="SUPFAM" id="SSF54160">
    <property type="entry name" value="Chromo domain-like"/>
    <property type="match status" value="1"/>
</dbReference>
<feature type="compositionally biased region" description="Polar residues" evidence="3">
    <location>
        <begin position="394"/>
        <end position="408"/>
    </location>
</feature>
<dbReference type="GO" id="GO:0005634">
    <property type="term" value="C:nucleus"/>
    <property type="evidence" value="ECO:0007669"/>
    <property type="project" value="UniProtKB-SubCell"/>
</dbReference>
<sequence length="1000" mass="111762">MVKSKKKNPIPPPEPEVFHVEVITKARVAPVSSDEEDESDEGEDSVKAKKKAKRKAKGKTKERPLRPTAKWEYYVKWAGYDSDANTWEPEDNVAGCQRLLASFWDHIGTDNKDYHIGHVVEASEKWIKKEKMFFAAEFDDAQQKLRAQREREERERMKISTKKRSRKSTSASVMRPVASSSKAQTPIKPATESGEGSDDEPLRKRLLPTKRKSAVESSDDDTPLASVTMPPRKMMKMDSSTPPVGDTTNAPSKPPPPPASQPARSLSSSTKSTPTIPPKIPRLPTNPHARIAGMPPQAIPSSSGISTKQRLAQGALAPTHPKSLPLPVPRERPQPPAQRPHLPPVKTGPIPLNLKKNLPTPVQPRNAGGTISGSYFNVEDGRSPTMPHMPHEQGPTSATQHVQLSPRTQHPDFPQAASPQDYTMHNIDEVPAFSDPFSRRSSSLTAVPAPPVPQPFMTQAEQFLQTIMPPALAAPLTPAVESPQEPVPRGRIGSKPRPLPPVKIPKKWTWSGPVYVDLSSGPSEPLCNVTFCDATEPLKEAMRFSVALAGWDRFDFPSFHDLTDLRFILRACKDVVQFARLAPKEEGDVPPLETLKKYMIRTQRVILVPVSLDKKVVAHVLLIPRPLLQRQRRLGISFAMKYNTFTEFDKAGSLVAALVPYALAPTQVSKTWRMPPGVYLSSNTDVEAAIADEFPLWLHKFMSEESHSRSFSVWWDGGDGSKRRPAMETHMLHSIMEQCRAKKRRNVAEARVLFVHVGAIKTLHKLPGFLDFCSSSPHIQFYSYGSHESIPPKYWCVREIYTCGGVVTFTPRAIVEDPIGILCKISQLHSHPLWTCYVLPSVLGMVAKLHCDGEDPLTAFDRGQFPYTSLLTAIDDGQLALITSPPHSSSSTKENDPTSDWLREYWTHRPEDPRSILQFGVEAFNNKYTNIQNSEWASAIDVEISKDLSSMRQQPAIMERYRRYVVLGRGRDSRAPMSDALEWTTATQFDFKDDFFPKQD</sequence>
<dbReference type="AlphaFoldDB" id="A0A369KBY5"/>
<gene>
    <name evidence="5" type="ORF">Hypma_015299</name>
</gene>
<dbReference type="PROSITE" id="PS00598">
    <property type="entry name" value="CHROMO_1"/>
    <property type="match status" value="1"/>
</dbReference>
<dbReference type="PANTHER" id="PTHR22812">
    <property type="entry name" value="CHROMOBOX PROTEIN"/>
    <property type="match status" value="1"/>
</dbReference>
<dbReference type="OrthoDB" id="433924at2759"/>
<dbReference type="EMBL" id="LUEZ02000010">
    <property type="protein sequence ID" value="RDB28456.1"/>
    <property type="molecule type" value="Genomic_DNA"/>
</dbReference>
<evidence type="ECO:0000313" key="5">
    <source>
        <dbReference type="EMBL" id="RDB28456.1"/>
    </source>
</evidence>
<keyword evidence="6" id="KW-1185">Reference proteome</keyword>
<comment type="caution">
    <text evidence="5">The sequence shown here is derived from an EMBL/GenBank/DDBJ whole genome shotgun (WGS) entry which is preliminary data.</text>
</comment>
<reference evidence="5" key="1">
    <citation type="submission" date="2018-04" db="EMBL/GenBank/DDBJ databases">
        <title>Whole genome sequencing of Hypsizygus marmoreus.</title>
        <authorList>
            <person name="Choi I.-G."/>
            <person name="Min B."/>
            <person name="Kim J.-G."/>
            <person name="Kim S."/>
            <person name="Oh Y.-L."/>
            <person name="Kong W.-S."/>
            <person name="Park H."/>
            <person name="Jeong J."/>
            <person name="Song E.-S."/>
        </authorList>
    </citation>
    <scope>NUCLEOTIDE SEQUENCE [LARGE SCALE GENOMIC DNA]</scope>
    <source>
        <strain evidence="5">51987-8</strain>
    </source>
</reference>
<dbReference type="InterPro" id="IPR023780">
    <property type="entry name" value="Chromo_domain"/>
</dbReference>
<dbReference type="Proteomes" id="UP000076154">
    <property type="component" value="Unassembled WGS sequence"/>
</dbReference>
<feature type="region of interest" description="Disordered" evidence="3">
    <location>
        <begin position="478"/>
        <end position="498"/>
    </location>
</feature>
<dbReference type="InterPro" id="IPR023779">
    <property type="entry name" value="Chromodomain_CS"/>
</dbReference>
<feature type="compositionally biased region" description="Basic residues" evidence="3">
    <location>
        <begin position="48"/>
        <end position="58"/>
    </location>
</feature>
<evidence type="ECO:0000256" key="3">
    <source>
        <dbReference type="SAM" id="MobiDB-lite"/>
    </source>
</evidence>
<evidence type="ECO:0000313" key="6">
    <source>
        <dbReference type="Proteomes" id="UP000076154"/>
    </source>
</evidence>
<dbReference type="Gene3D" id="2.40.50.40">
    <property type="match status" value="1"/>
</dbReference>